<keyword evidence="2" id="KW-1185">Reference proteome</keyword>
<comment type="caution">
    <text evidence="1">The sequence shown here is derived from an EMBL/GenBank/DDBJ whole genome shotgun (WGS) entry which is preliminary data.</text>
</comment>
<reference evidence="1" key="1">
    <citation type="submission" date="2022-08" db="EMBL/GenBank/DDBJ databases">
        <authorList>
            <person name="Kallberg Y."/>
            <person name="Tangrot J."/>
            <person name="Rosling A."/>
        </authorList>
    </citation>
    <scope>NUCLEOTIDE SEQUENCE</scope>
    <source>
        <strain evidence="1">Wild A</strain>
    </source>
</reference>
<sequence length="170" mass="19695">MTPTPMTIVKEMCGNFIISFIDHNIQNTIPDKLIHDGSWKESEEKIADVIKESITSADRKGEGQVGRQPDIIYVVKYLDVFFELIYIECSRIYCSQQKKIDDEIKLWRESNDGMFWVRKVHKPEKGQFGIVGVQVAGNMLHLNVLIRDKANVHRYFYLQSAEFPVQLSDV</sequence>
<dbReference type="OrthoDB" id="2387908at2759"/>
<dbReference type="Proteomes" id="UP001153678">
    <property type="component" value="Unassembled WGS sequence"/>
</dbReference>
<proteinExistence type="predicted"/>
<evidence type="ECO:0000313" key="2">
    <source>
        <dbReference type="Proteomes" id="UP001153678"/>
    </source>
</evidence>
<feature type="non-terminal residue" evidence="1">
    <location>
        <position position="170"/>
    </location>
</feature>
<dbReference type="AlphaFoldDB" id="A0A9W4T990"/>
<name>A0A9W4T990_9GLOM</name>
<protein>
    <submittedName>
        <fullName evidence="1">1674_t:CDS:1</fullName>
    </submittedName>
</protein>
<gene>
    <name evidence="1" type="ORF">FWILDA_LOCUS18473</name>
</gene>
<accession>A0A9W4T990</accession>
<dbReference type="EMBL" id="CAMKVN010018146">
    <property type="protein sequence ID" value="CAI2198238.1"/>
    <property type="molecule type" value="Genomic_DNA"/>
</dbReference>
<evidence type="ECO:0000313" key="1">
    <source>
        <dbReference type="EMBL" id="CAI2198238.1"/>
    </source>
</evidence>
<organism evidence="1 2">
    <name type="scientific">Funneliformis geosporum</name>
    <dbReference type="NCBI Taxonomy" id="1117311"/>
    <lineage>
        <taxon>Eukaryota</taxon>
        <taxon>Fungi</taxon>
        <taxon>Fungi incertae sedis</taxon>
        <taxon>Mucoromycota</taxon>
        <taxon>Glomeromycotina</taxon>
        <taxon>Glomeromycetes</taxon>
        <taxon>Glomerales</taxon>
        <taxon>Glomeraceae</taxon>
        <taxon>Funneliformis</taxon>
    </lineage>
</organism>